<dbReference type="Proteomes" id="UP000182654">
    <property type="component" value="Chromosome I"/>
</dbReference>
<protein>
    <submittedName>
        <fullName evidence="2">Uncharacterized protein</fullName>
    </submittedName>
</protein>
<dbReference type="EMBL" id="LT629708">
    <property type="protein sequence ID" value="SDO24920.1"/>
    <property type="molecule type" value="Genomic_DNA"/>
</dbReference>
<organism evidence="2 4">
    <name type="scientific">Pseudomonas extremorientalis</name>
    <dbReference type="NCBI Taxonomy" id="169669"/>
    <lineage>
        <taxon>Bacteria</taxon>
        <taxon>Pseudomonadati</taxon>
        <taxon>Pseudomonadota</taxon>
        <taxon>Gammaproteobacteria</taxon>
        <taxon>Pseudomonadales</taxon>
        <taxon>Pseudomonadaceae</taxon>
        <taxon>Pseudomonas</taxon>
    </lineage>
</organism>
<dbReference type="RefSeq" id="WP_071490704.1">
    <property type="nucleotide sequence ID" value="NZ_CP089519.1"/>
</dbReference>
<evidence type="ECO:0000313" key="5">
    <source>
        <dbReference type="Proteomes" id="UP000182654"/>
    </source>
</evidence>
<evidence type="ECO:0000256" key="1">
    <source>
        <dbReference type="SAM" id="Phobius"/>
    </source>
</evidence>
<gene>
    <name evidence="2" type="ORF">BFN10_17305</name>
    <name evidence="3" type="ORF">SAMN04490184_0065</name>
</gene>
<keyword evidence="5" id="KW-1185">Reference proteome</keyword>
<proteinExistence type="predicted"/>
<reference evidence="3 5" key="2">
    <citation type="submission" date="2016-10" db="EMBL/GenBank/DDBJ databases">
        <authorList>
            <person name="Varghese N."/>
            <person name="Submissions S."/>
        </authorList>
    </citation>
    <scope>NUCLEOTIDE SEQUENCE [LARGE SCALE GENOMIC DNA]</scope>
    <source>
        <strain evidence="3 5">BS2774</strain>
    </source>
</reference>
<sequence length="85" mass="9429">MSPSEPPSNNFRYFVIGVLCAAVLLGVYFVQLNAQVDRERDATNERLALCRQVESVARSVLPNSLDTQDACEQLSERISKSVKSP</sequence>
<evidence type="ECO:0000313" key="4">
    <source>
        <dbReference type="Proteomes" id="UP000181686"/>
    </source>
</evidence>
<keyword evidence="1" id="KW-0472">Membrane</keyword>
<name>A0A1H0I1C9_9PSED</name>
<evidence type="ECO:0000313" key="2">
    <source>
        <dbReference type="EMBL" id="OIN07583.1"/>
    </source>
</evidence>
<accession>A0A1H0I1C9</accession>
<keyword evidence="1" id="KW-1133">Transmembrane helix</keyword>
<dbReference type="EMBL" id="MDGK01000041">
    <property type="protein sequence ID" value="OIN07583.1"/>
    <property type="molecule type" value="Genomic_DNA"/>
</dbReference>
<keyword evidence="1" id="KW-0812">Transmembrane</keyword>
<dbReference type="AlphaFoldDB" id="A0A1H0I1C9"/>
<reference evidence="2 4" key="1">
    <citation type="submission" date="2016-08" db="EMBL/GenBank/DDBJ databases">
        <title>Draft genome sequence of the type strain of Pseudomonas extremorientalis LMG 19695T isolated from drinking water reservoir.</title>
        <authorList>
            <person name="Tambong J.T."/>
        </authorList>
    </citation>
    <scope>NUCLEOTIDE SEQUENCE [LARGE SCALE GENOMIC DNA]</scope>
    <source>
        <strain evidence="2 4">LMG 19695</strain>
    </source>
</reference>
<dbReference type="Proteomes" id="UP000181686">
    <property type="component" value="Unassembled WGS sequence"/>
</dbReference>
<feature type="transmembrane region" description="Helical" evidence="1">
    <location>
        <begin position="12"/>
        <end position="30"/>
    </location>
</feature>
<evidence type="ECO:0000313" key="3">
    <source>
        <dbReference type="EMBL" id="SDO24920.1"/>
    </source>
</evidence>